<dbReference type="GeneID" id="101862379"/>
<dbReference type="PANTHER" id="PTHR35153">
    <property type="entry name" value="COILED-COIL DOMAIN-CONTAINING PROTEIN 154"/>
    <property type="match status" value="1"/>
</dbReference>
<keyword evidence="1" id="KW-0175">Coiled coil</keyword>
<evidence type="ECO:0000256" key="2">
    <source>
        <dbReference type="SAM" id="MobiDB-lite"/>
    </source>
</evidence>
<feature type="compositionally biased region" description="Basic and acidic residues" evidence="2">
    <location>
        <begin position="929"/>
        <end position="942"/>
    </location>
</feature>
<feature type="coiled-coil region" evidence="1">
    <location>
        <begin position="346"/>
        <end position="373"/>
    </location>
</feature>
<dbReference type="RefSeq" id="XP_012944188.1">
    <property type="nucleotide sequence ID" value="XM_013088734.1"/>
</dbReference>
<feature type="coiled-coil region" evidence="1">
    <location>
        <begin position="172"/>
        <end position="221"/>
    </location>
</feature>
<organism evidence="3 4">
    <name type="scientific">Aplysia californica</name>
    <name type="common">California sea hare</name>
    <dbReference type="NCBI Taxonomy" id="6500"/>
    <lineage>
        <taxon>Eukaryota</taxon>
        <taxon>Metazoa</taxon>
        <taxon>Spiralia</taxon>
        <taxon>Lophotrochozoa</taxon>
        <taxon>Mollusca</taxon>
        <taxon>Gastropoda</taxon>
        <taxon>Heterobranchia</taxon>
        <taxon>Euthyneura</taxon>
        <taxon>Tectipleura</taxon>
        <taxon>Aplysiida</taxon>
        <taxon>Aplysioidea</taxon>
        <taxon>Aplysiidae</taxon>
        <taxon>Aplysia</taxon>
    </lineage>
</organism>
<gene>
    <name evidence="4" type="primary">LOC101862379</name>
</gene>
<feature type="compositionally biased region" description="Gly residues" evidence="2">
    <location>
        <begin position="604"/>
        <end position="618"/>
    </location>
</feature>
<feature type="compositionally biased region" description="Polar residues" evidence="2">
    <location>
        <begin position="858"/>
        <end position="893"/>
    </location>
</feature>
<feature type="compositionally biased region" description="Basic and acidic residues" evidence="2">
    <location>
        <begin position="894"/>
        <end position="909"/>
    </location>
</feature>
<dbReference type="PANTHER" id="PTHR35153:SF1">
    <property type="entry name" value="COILED-COIL DOMAIN-CONTAINING PROTEIN 154"/>
    <property type="match status" value="1"/>
</dbReference>
<feature type="compositionally biased region" description="Basic and acidic residues" evidence="2">
    <location>
        <begin position="708"/>
        <end position="720"/>
    </location>
</feature>
<feature type="compositionally biased region" description="Basic and acidic residues" evidence="2">
    <location>
        <begin position="774"/>
        <end position="785"/>
    </location>
</feature>
<protein>
    <submittedName>
        <fullName evidence="4">Mediator of RNA polymerase II transcription subunit 12</fullName>
    </submittedName>
</protein>
<sequence>MQAISLKLNEMQRNRELLEKQTFNLTEELRGVRSKVESQAMELTTTINDLKLRSRRLEEENKIQLDALRKQGDLFSSTETSTTHLRGQVETRLAELRDVVLELRNKQDQEANDRRALEQQLQQKVNQLQQNLGEQNRKREEAMHAMDMIHREKEHSAENEKLRLQGKLTETVEEVNKRLLTKEIKLREELQEKFNHLEKMVQQEQQVRQKHEATIREENEKWRQGLKKVSDEEMYTVRDTFQSERQKSKEAVQKLDESIGLIEKQLAENKRQSDKVVAAEIKSRKQHEKATSEKLDHLNEKLSLATASLQTAMGGITGNLTNHTDKLRGEMKSMLASSEQAGTRTMTDMDARMQSLKQKVNNLEQQLDGRISETMGLMTYPEALEFSEATAILAQNLREKVESISLWQDVTSQTIRELNQSIQGLPNDIYALEEKQKLLKSEVDSRLTTETDARIRDVEALKHEVSMLRNKRQPQFATAEEMQELQISVRKLAESVQSVKTVIGMKLQSEQKLRLSGIEDLQIQVNRLKSQVGMHSGMHSTMPLYARPDTDPNFMDDFMAHDITQDIPYGRSSFRLPDTRADLDSAEPVHDGYAAKYSKKSAGPAGGDGSVGGYGKGTGRPLDTVSEGGDSQAGQADWNLLSSLAYGSYDEKGQGQKGGGGGVGDKDNDDEGGWGGGGGGVGAVGDKKEGDFPNPRKKDDDGDGGGDYAKEGERGGESRLRRTPPNPRDGGLSPAVERTPSGARTFSPHDRATEASFKGARPPQPDSEMSAELDSVRENERRPESMTEAPSQVSGKNTPMNNSGVPNSRKNSLAKNAADQTSRNNSPTKSVQRMSRKNSLAENGDHASQRNTPAADKTGQNSRKNSPVKSVSRMSRKNSQAENDGGQNMSRRTSPTEKTDENKGGEKSPMKNTLDWEPASPGPNARDTAGAKDSARDQDKPMSNRLAWEPATPTPRNDGVADPSEVKGHWGQESVDETDSEDHTSGNNNSHNNNNDMASAEQVLAAV</sequence>
<evidence type="ECO:0000256" key="1">
    <source>
        <dbReference type="SAM" id="Coils"/>
    </source>
</evidence>
<evidence type="ECO:0000313" key="3">
    <source>
        <dbReference type="Proteomes" id="UP000694888"/>
    </source>
</evidence>
<keyword evidence="3" id="KW-1185">Reference proteome</keyword>
<feature type="compositionally biased region" description="Polar residues" evidence="2">
    <location>
        <begin position="788"/>
        <end position="841"/>
    </location>
</feature>
<feature type="region of interest" description="Disordered" evidence="2">
    <location>
        <begin position="649"/>
        <end position="1007"/>
    </location>
</feature>
<name>A0ABM1AAV8_APLCA</name>
<dbReference type="Proteomes" id="UP000694888">
    <property type="component" value="Unplaced"/>
</dbReference>
<feature type="coiled-coil region" evidence="1">
    <location>
        <begin position="1"/>
        <end position="145"/>
    </location>
</feature>
<dbReference type="InterPro" id="IPR029512">
    <property type="entry name" value="CCDC154"/>
</dbReference>
<accession>A0ABM1AAV8</accession>
<feature type="compositionally biased region" description="Basic and acidic residues" evidence="2">
    <location>
        <begin position="685"/>
        <end position="700"/>
    </location>
</feature>
<feature type="region of interest" description="Disordered" evidence="2">
    <location>
        <begin position="597"/>
        <end position="635"/>
    </location>
</feature>
<proteinExistence type="predicted"/>
<dbReference type="SUPFAM" id="SSF75708">
    <property type="entry name" value="Chemotaxis phosphatase CheZ"/>
    <property type="match status" value="1"/>
</dbReference>
<evidence type="ECO:0000313" key="4">
    <source>
        <dbReference type="RefSeq" id="XP_012944188.1"/>
    </source>
</evidence>
<reference evidence="4" key="1">
    <citation type="submission" date="2025-08" db="UniProtKB">
        <authorList>
            <consortium name="RefSeq"/>
        </authorList>
    </citation>
    <scope>IDENTIFICATION</scope>
</reference>
<dbReference type="Pfam" id="PF15450">
    <property type="entry name" value="CCDC154"/>
    <property type="match status" value="1"/>
</dbReference>
<feature type="compositionally biased region" description="Gly residues" evidence="2">
    <location>
        <begin position="673"/>
        <end position="683"/>
    </location>
</feature>